<evidence type="ECO:0000313" key="1">
    <source>
        <dbReference type="EnsemblMetazoa" id="AFUN014439-PA"/>
    </source>
</evidence>
<proteinExistence type="predicted"/>
<sequence length="173" mass="20110">MFYHPVKLGLTCIDDYLSNKNKTMSYSLILIRYTCIRLQYRLFFSIISSFSLIDAERPSDNKVTLLIPTNREAPLSFRYENSNEPSQMSTNVTTPRLYGASRYPALFCDPFFTQVPVPFQIHPTERLLPIQLLLHNDQLPVALFRCFAYRFELRVAEIVVYGRSHNTQQSTDA</sequence>
<dbReference type="VEuPathDB" id="VectorBase:AFUN014439"/>
<organism evidence="1">
    <name type="scientific">Anopheles funestus</name>
    <name type="common">African malaria mosquito</name>
    <dbReference type="NCBI Taxonomy" id="62324"/>
    <lineage>
        <taxon>Eukaryota</taxon>
        <taxon>Metazoa</taxon>
        <taxon>Ecdysozoa</taxon>
        <taxon>Arthropoda</taxon>
        <taxon>Hexapoda</taxon>
        <taxon>Insecta</taxon>
        <taxon>Pterygota</taxon>
        <taxon>Neoptera</taxon>
        <taxon>Endopterygota</taxon>
        <taxon>Diptera</taxon>
        <taxon>Nematocera</taxon>
        <taxon>Culicoidea</taxon>
        <taxon>Culicidae</taxon>
        <taxon>Anophelinae</taxon>
        <taxon>Anopheles</taxon>
    </lineage>
</organism>
<name>A0A182S1V2_ANOFN</name>
<dbReference type="AlphaFoldDB" id="A0A182S1V2"/>
<reference evidence="1" key="1">
    <citation type="submission" date="2020-05" db="UniProtKB">
        <authorList>
            <consortium name="EnsemblMetazoa"/>
        </authorList>
    </citation>
    <scope>IDENTIFICATION</scope>
    <source>
        <strain evidence="1">FUMOZ</strain>
    </source>
</reference>
<accession>A0A182S1V2</accession>
<protein>
    <submittedName>
        <fullName evidence="1">Uncharacterized protein</fullName>
    </submittedName>
</protein>
<dbReference type="EnsemblMetazoa" id="AFUN014439-RA">
    <property type="protein sequence ID" value="AFUN014439-PA"/>
    <property type="gene ID" value="AFUN014439"/>
</dbReference>